<keyword evidence="3" id="KW-1185">Reference proteome</keyword>
<comment type="caution">
    <text evidence="2">The sequence shown here is derived from an EMBL/GenBank/DDBJ whole genome shotgun (WGS) entry which is preliminary data.</text>
</comment>
<evidence type="ECO:0000256" key="1">
    <source>
        <dbReference type="SAM" id="MobiDB-lite"/>
    </source>
</evidence>
<accession>A0AAD6VTE5</accession>
<feature type="compositionally biased region" description="Low complexity" evidence="1">
    <location>
        <begin position="68"/>
        <end position="95"/>
    </location>
</feature>
<feature type="region of interest" description="Disordered" evidence="1">
    <location>
        <begin position="68"/>
        <end position="133"/>
    </location>
</feature>
<protein>
    <submittedName>
        <fullName evidence="2">Uncharacterized protein</fullName>
    </submittedName>
</protein>
<organism evidence="2 3">
    <name type="scientific">Mycena pura</name>
    <dbReference type="NCBI Taxonomy" id="153505"/>
    <lineage>
        <taxon>Eukaryota</taxon>
        <taxon>Fungi</taxon>
        <taxon>Dikarya</taxon>
        <taxon>Basidiomycota</taxon>
        <taxon>Agaricomycotina</taxon>
        <taxon>Agaricomycetes</taxon>
        <taxon>Agaricomycetidae</taxon>
        <taxon>Agaricales</taxon>
        <taxon>Marasmiineae</taxon>
        <taxon>Mycenaceae</taxon>
        <taxon>Mycena</taxon>
    </lineage>
</organism>
<evidence type="ECO:0000313" key="3">
    <source>
        <dbReference type="Proteomes" id="UP001219525"/>
    </source>
</evidence>
<name>A0AAD6VTE5_9AGAR</name>
<evidence type="ECO:0000313" key="2">
    <source>
        <dbReference type="EMBL" id="KAJ7215504.1"/>
    </source>
</evidence>
<dbReference type="Proteomes" id="UP001219525">
    <property type="component" value="Unassembled WGS sequence"/>
</dbReference>
<dbReference type="EMBL" id="JARJCW010000017">
    <property type="protein sequence ID" value="KAJ7215504.1"/>
    <property type="molecule type" value="Genomic_DNA"/>
</dbReference>
<proteinExistence type="predicted"/>
<sequence length="133" mass="13930">MTVHDGGSGNVGINYRVTRRFGAEARISFRPTEWWRASHGALTQMQRAARAVGSRGSRCSVVQRAAGAAGQWSSGQRAAGSGQWAVGSGQRVAGGRRQEAGGGRRVTGGRRRAAGEPAIRSPNNSIWATPGMA</sequence>
<dbReference type="AlphaFoldDB" id="A0AAD6VTE5"/>
<gene>
    <name evidence="2" type="ORF">GGX14DRAFT_391936</name>
</gene>
<reference evidence="2" key="1">
    <citation type="submission" date="2023-03" db="EMBL/GenBank/DDBJ databases">
        <title>Massive genome expansion in bonnet fungi (Mycena s.s.) driven by repeated elements and novel gene families across ecological guilds.</title>
        <authorList>
            <consortium name="Lawrence Berkeley National Laboratory"/>
            <person name="Harder C.B."/>
            <person name="Miyauchi S."/>
            <person name="Viragh M."/>
            <person name="Kuo A."/>
            <person name="Thoen E."/>
            <person name="Andreopoulos B."/>
            <person name="Lu D."/>
            <person name="Skrede I."/>
            <person name="Drula E."/>
            <person name="Henrissat B."/>
            <person name="Morin E."/>
            <person name="Kohler A."/>
            <person name="Barry K."/>
            <person name="LaButti K."/>
            <person name="Morin E."/>
            <person name="Salamov A."/>
            <person name="Lipzen A."/>
            <person name="Mereny Z."/>
            <person name="Hegedus B."/>
            <person name="Baldrian P."/>
            <person name="Stursova M."/>
            <person name="Weitz H."/>
            <person name="Taylor A."/>
            <person name="Grigoriev I.V."/>
            <person name="Nagy L.G."/>
            <person name="Martin F."/>
            <person name="Kauserud H."/>
        </authorList>
    </citation>
    <scope>NUCLEOTIDE SEQUENCE</scope>
    <source>
        <strain evidence="2">9144</strain>
    </source>
</reference>